<evidence type="ECO:0000256" key="3">
    <source>
        <dbReference type="ARBA" id="ARBA00023295"/>
    </source>
</evidence>
<proteinExistence type="inferred from homology"/>
<feature type="chain" id="PRO_5035469187" description="GH16 domain-containing protein" evidence="5">
    <location>
        <begin position="25"/>
        <end position="479"/>
    </location>
</feature>
<dbReference type="InterPro" id="IPR000757">
    <property type="entry name" value="Beta-glucanase-like"/>
</dbReference>
<evidence type="ECO:0000256" key="4">
    <source>
        <dbReference type="SAM" id="MobiDB-lite"/>
    </source>
</evidence>
<dbReference type="AlphaFoldDB" id="A0A8K0JPQ7"/>
<dbReference type="Gene3D" id="2.60.120.200">
    <property type="match status" value="1"/>
</dbReference>
<feature type="compositionally biased region" description="Basic residues" evidence="4">
    <location>
        <begin position="82"/>
        <end position="93"/>
    </location>
</feature>
<dbReference type="PROSITE" id="PS51762">
    <property type="entry name" value="GH16_2"/>
    <property type="match status" value="1"/>
</dbReference>
<dbReference type="EMBL" id="JABELV010000022">
    <property type="protein sequence ID" value="KAG7563004.1"/>
    <property type="molecule type" value="Genomic_DNA"/>
</dbReference>
<evidence type="ECO:0000313" key="8">
    <source>
        <dbReference type="Proteomes" id="UP000812966"/>
    </source>
</evidence>
<protein>
    <recommendedName>
        <fullName evidence="6">GH16 domain-containing protein</fullName>
    </recommendedName>
</protein>
<name>A0A8K0JPQ7_9TREE</name>
<dbReference type="PANTHER" id="PTHR10963">
    <property type="entry name" value="GLYCOSYL HYDROLASE-RELATED"/>
    <property type="match status" value="1"/>
</dbReference>
<keyword evidence="3" id="KW-0326">Glycosidase</keyword>
<dbReference type="InterPro" id="IPR050546">
    <property type="entry name" value="Glycosyl_Hydrlase_16"/>
</dbReference>
<comment type="caution">
    <text evidence="7">The sequence shown here is derived from an EMBL/GenBank/DDBJ whole genome shotgun (WGS) entry which is preliminary data.</text>
</comment>
<reference evidence="7" key="1">
    <citation type="submission" date="2020-04" db="EMBL/GenBank/DDBJ databases">
        <title>Analysis of mating type loci in Filobasidium floriforme.</title>
        <authorList>
            <person name="Nowrousian M."/>
        </authorList>
    </citation>
    <scope>NUCLEOTIDE SEQUENCE</scope>
    <source>
        <strain evidence="7">CBS 6242</strain>
    </source>
</reference>
<keyword evidence="8" id="KW-1185">Reference proteome</keyword>
<feature type="compositionally biased region" description="Polar residues" evidence="4">
    <location>
        <begin position="101"/>
        <end position="110"/>
    </location>
</feature>
<accession>A0A8K0JPQ7</accession>
<feature type="signal peptide" evidence="5">
    <location>
        <begin position="1"/>
        <end position="24"/>
    </location>
</feature>
<evidence type="ECO:0000256" key="5">
    <source>
        <dbReference type="SAM" id="SignalP"/>
    </source>
</evidence>
<evidence type="ECO:0000313" key="7">
    <source>
        <dbReference type="EMBL" id="KAG7563004.1"/>
    </source>
</evidence>
<dbReference type="GO" id="GO:0009251">
    <property type="term" value="P:glucan catabolic process"/>
    <property type="evidence" value="ECO:0007669"/>
    <property type="project" value="TreeGrafter"/>
</dbReference>
<keyword evidence="2" id="KW-0378">Hydrolase</keyword>
<evidence type="ECO:0000256" key="2">
    <source>
        <dbReference type="ARBA" id="ARBA00022801"/>
    </source>
</evidence>
<dbReference type="CDD" id="cd02181">
    <property type="entry name" value="GH16_fungal_Lam16A_glucanase"/>
    <property type="match status" value="1"/>
</dbReference>
<comment type="similarity">
    <text evidence="1">Belongs to the glycosyl hydrolase 16 family.</text>
</comment>
<feature type="domain" description="GH16" evidence="6">
    <location>
        <begin position="176"/>
        <end position="433"/>
    </location>
</feature>
<feature type="region of interest" description="Disordered" evidence="4">
    <location>
        <begin position="74"/>
        <end position="117"/>
    </location>
</feature>
<dbReference type="Pfam" id="PF26113">
    <property type="entry name" value="GH16_XgeA"/>
    <property type="match status" value="1"/>
</dbReference>
<dbReference type="InterPro" id="IPR013320">
    <property type="entry name" value="ConA-like_dom_sf"/>
</dbReference>
<keyword evidence="5" id="KW-0732">Signal</keyword>
<evidence type="ECO:0000259" key="6">
    <source>
        <dbReference type="PROSITE" id="PS51762"/>
    </source>
</evidence>
<sequence>MVHSTTALTLFTAAALLSSTGVTAHLPGRDGLAARHAHVPAHKKAASAVADAARSLIPDLEKIRRGADDILARSSVASGSKQKTKRRVKKRKNTCVPQVGFNVTNPTSPGSSSSAWATSTATATATATQSDSQSKIGNEHIATGSATSTAWSSASSAAQSSSVPNQQYNSLWNLEETWSGNSFFDHWDFWNHNDPTHGVVNYVDAGTAWNEGLVSINDKGNAIMKVDTTQWISGNRKSVRLHGKLVFTGGLVLMDAVHMPVGCATWPAWWQNGPNWPIGGEIDILEGVNNFKINQVSVHTDNGCTMPDNQKHTGYLTTGNFDNRNCASYATSNQGCGVRDADQTAYGDGFNNIGGGVYAMKWDKYGINVWWFNRNNIPADITAEQPMPDQWGLPMANFPSTQCDPYKYFYDNINIFTSTLCGDWAGGIWNYADAGETETCAQKTGYASCEDYVRNNGDKFQNAYWEVAYVKYFNSTTEL</sequence>
<dbReference type="GO" id="GO:0004553">
    <property type="term" value="F:hydrolase activity, hydrolyzing O-glycosyl compounds"/>
    <property type="evidence" value="ECO:0007669"/>
    <property type="project" value="InterPro"/>
</dbReference>
<dbReference type="SUPFAM" id="SSF49899">
    <property type="entry name" value="Concanavalin A-like lectins/glucanases"/>
    <property type="match status" value="1"/>
</dbReference>
<organism evidence="7 8">
    <name type="scientific">Filobasidium floriforme</name>
    <dbReference type="NCBI Taxonomy" id="5210"/>
    <lineage>
        <taxon>Eukaryota</taxon>
        <taxon>Fungi</taxon>
        <taxon>Dikarya</taxon>
        <taxon>Basidiomycota</taxon>
        <taxon>Agaricomycotina</taxon>
        <taxon>Tremellomycetes</taxon>
        <taxon>Filobasidiales</taxon>
        <taxon>Filobasidiaceae</taxon>
        <taxon>Filobasidium</taxon>
    </lineage>
</organism>
<dbReference type="FunFam" id="2.60.120.200:FF:000114">
    <property type="entry name" value="Probable endo-1,3(4)-beta-glucanase NFIA_089530"/>
    <property type="match status" value="1"/>
</dbReference>
<dbReference type="PANTHER" id="PTHR10963:SF24">
    <property type="entry name" value="GLYCOSIDASE C21B10.07-RELATED"/>
    <property type="match status" value="1"/>
</dbReference>
<dbReference type="Proteomes" id="UP000812966">
    <property type="component" value="Unassembled WGS sequence"/>
</dbReference>
<gene>
    <name evidence="7" type="ORF">FFLO_01562</name>
</gene>
<evidence type="ECO:0000256" key="1">
    <source>
        <dbReference type="ARBA" id="ARBA00006865"/>
    </source>
</evidence>